<dbReference type="EMBL" id="LS483466">
    <property type="protein sequence ID" value="SQI24796.1"/>
    <property type="molecule type" value="Genomic_DNA"/>
</dbReference>
<evidence type="ECO:0000313" key="1">
    <source>
        <dbReference type="EMBL" id="SQI24796.1"/>
    </source>
</evidence>
<protein>
    <submittedName>
        <fullName evidence="1">Uncharacterized protein</fullName>
    </submittedName>
</protein>
<keyword evidence="2" id="KW-1185">Reference proteome</keyword>
<reference evidence="1 2" key="1">
    <citation type="submission" date="2018-06" db="EMBL/GenBank/DDBJ databases">
        <authorList>
            <consortium name="Pathogen Informatics"/>
            <person name="Doyle S."/>
        </authorList>
    </citation>
    <scope>NUCLEOTIDE SEQUENCE [LARGE SCALE GENOMIC DNA]</scope>
    <source>
        <strain evidence="1 2">NCTC7307</strain>
    </source>
</reference>
<gene>
    <name evidence="1" type="ORF">NCTC7307_02823</name>
</gene>
<name>A0A2X4TBT3_SALER</name>
<proteinExistence type="predicted"/>
<accession>A0A2X4TBT3</accession>
<dbReference type="Proteomes" id="UP000248731">
    <property type="component" value="Chromosome 1"/>
</dbReference>
<sequence length="44" mass="4918">MGIINDGRQAKYLRMVRITVTNASTFYSGVPSGTQPALRVMRFL</sequence>
<evidence type="ECO:0000313" key="2">
    <source>
        <dbReference type="Proteomes" id="UP000248731"/>
    </source>
</evidence>
<organism evidence="1 2">
    <name type="scientific">Salmonella enterica subsp. arizonae</name>
    <dbReference type="NCBI Taxonomy" id="59203"/>
    <lineage>
        <taxon>Bacteria</taxon>
        <taxon>Pseudomonadati</taxon>
        <taxon>Pseudomonadota</taxon>
        <taxon>Gammaproteobacteria</taxon>
        <taxon>Enterobacterales</taxon>
        <taxon>Enterobacteriaceae</taxon>
        <taxon>Salmonella</taxon>
    </lineage>
</organism>
<dbReference type="AlphaFoldDB" id="A0A2X4TBT3"/>